<evidence type="ECO:0000259" key="2">
    <source>
        <dbReference type="Pfam" id="PF24883"/>
    </source>
</evidence>
<keyword evidence="1" id="KW-0677">Repeat</keyword>
<protein>
    <recommendedName>
        <fullName evidence="2">Nephrocystin 3-like N-terminal domain-containing protein</fullName>
    </recommendedName>
</protein>
<gene>
    <name evidence="3" type="ORF">RDB_LOCUS163280</name>
</gene>
<dbReference type="PANTHER" id="PTHR10039">
    <property type="entry name" value="AMELOGENIN"/>
    <property type="match status" value="1"/>
</dbReference>
<name>A0A8H3BSM3_9AGAM</name>
<dbReference type="EMBL" id="CAJMWS010000790">
    <property type="protein sequence ID" value="CAE6463431.1"/>
    <property type="molecule type" value="Genomic_DNA"/>
</dbReference>
<organism evidence="3 4">
    <name type="scientific">Rhizoctonia solani</name>
    <dbReference type="NCBI Taxonomy" id="456999"/>
    <lineage>
        <taxon>Eukaryota</taxon>
        <taxon>Fungi</taxon>
        <taxon>Dikarya</taxon>
        <taxon>Basidiomycota</taxon>
        <taxon>Agaricomycotina</taxon>
        <taxon>Agaricomycetes</taxon>
        <taxon>Cantharellales</taxon>
        <taxon>Ceratobasidiaceae</taxon>
        <taxon>Rhizoctonia</taxon>
    </lineage>
</organism>
<comment type="caution">
    <text evidence="3">The sequence shown here is derived from an EMBL/GenBank/DDBJ whole genome shotgun (WGS) entry which is preliminary data.</text>
</comment>
<evidence type="ECO:0000256" key="1">
    <source>
        <dbReference type="ARBA" id="ARBA00022737"/>
    </source>
</evidence>
<sequence>MEVQSSLPAGPIVVIDALDECDNDINIGHILELILSTNNTLPIRFLLSSRPETGITRKLTGRMDGQDEARLVLHQIHLEYVRADIEAFMRYELRDIPLTEEQWSSILDDRGVLFIYASTICDYIKQAYETETLNEALRVVTDSALTPIDELYSKILTSALRRLKMNPLNLTRMRSLLDTVTCSLQPMTLGTLSAIVDLEGPQQANALLRPLRSILEVNEFYGIVAILHASFPKFILSPNRALAFHCNQATQHATMADACLRIINISDSKFNICLLSSSHLLDEVQDLDQRVKQVISPALVYACRYRSTHLRLGEYRVEQIDCDRNFSPRDCYYGWRS</sequence>
<evidence type="ECO:0000313" key="3">
    <source>
        <dbReference type="EMBL" id="CAE6463431.1"/>
    </source>
</evidence>
<accession>A0A8H3BSM3</accession>
<dbReference type="Pfam" id="PF24883">
    <property type="entry name" value="NPHP3_N"/>
    <property type="match status" value="1"/>
</dbReference>
<reference evidence="3" key="1">
    <citation type="submission" date="2021-01" db="EMBL/GenBank/DDBJ databases">
        <authorList>
            <person name="Kaushik A."/>
        </authorList>
    </citation>
    <scope>NUCLEOTIDE SEQUENCE</scope>
    <source>
        <strain evidence="3">AG1-1C</strain>
    </source>
</reference>
<dbReference type="InterPro" id="IPR056884">
    <property type="entry name" value="NPHP3-like_N"/>
</dbReference>
<dbReference type="PANTHER" id="PTHR10039:SF14">
    <property type="entry name" value="NACHT DOMAIN-CONTAINING PROTEIN"/>
    <property type="match status" value="1"/>
</dbReference>
<dbReference type="Proteomes" id="UP000663846">
    <property type="component" value="Unassembled WGS sequence"/>
</dbReference>
<proteinExistence type="predicted"/>
<feature type="domain" description="Nephrocystin 3-like N-terminal" evidence="2">
    <location>
        <begin position="10"/>
        <end position="50"/>
    </location>
</feature>
<dbReference type="AlphaFoldDB" id="A0A8H3BSM3"/>
<evidence type="ECO:0000313" key="4">
    <source>
        <dbReference type="Proteomes" id="UP000663846"/>
    </source>
</evidence>